<evidence type="ECO:0000256" key="3">
    <source>
        <dbReference type="ARBA" id="ARBA00022490"/>
    </source>
</evidence>
<dbReference type="AlphaFoldDB" id="A0A644W4R8"/>
<evidence type="ECO:0000256" key="9">
    <source>
        <dbReference type="ARBA" id="ARBA00030904"/>
    </source>
</evidence>
<keyword evidence="3" id="KW-0963">Cytoplasm</keyword>
<dbReference type="InterPro" id="IPR029038">
    <property type="entry name" value="MetRS_Zn"/>
</dbReference>
<dbReference type="FunFam" id="2.20.28.20:FF:000001">
    <property type="entry name" value="Methionine--tRNA ligase"/>
    <property type="match status" value="1"/>
</dbReference>
<dbReference type="Gene3D" id="2.20.28.20">
    <property type="entry name" value="Methionyl-tRNA synthetase, Zn-domain"/>
    <property type="match status" value="1"/>
</dbReference>
<dbReference type="CDD" id="cd00814">
    <property type="entry name" value="MetRS_core"/>
    <property type="match status" value="1"/>
</dbReference>
<evidence type="ECO:0000256" key="10">
    <source>
        <dbReference type="ARBA" id="ARBA00047364"/>
    </source>
</evidence>
<dbReference type="SUPFAM" id="SSF52374">
    <property type="entry name" value="Nucleotidylyl transferase"/>
    <property type="match status" value="1"/>
</dbReference>
<accession>A0A644W4R8</accession>
<comment type="caution">
    <text evidence="13">The sequence shown here is derived from an EMBL/GenBank/DDBJ whole genome shotgun (WGS) entry which is preliminary data.</text>
</comment>
<evidence type="ECO:0000256" key="8">
    <source>
        <dbReference type="ARBA" id="ARBA00023146"/>
    </source>
</evidence>
<dbReference type="InterPro" id="IPR023458">
    <property type="entry name" value="Met-tRNA_ligase_1"/>
</dbReference>
<dbReference type="CDD" id="cd07957">
    <property type="entry name" value="Anticodon_Ia_Met"/>
    <property type="match status" value="1"/>
</dbReference>
<dbReference type="EMBL" id="VSSQ01000555">
    <property type="protein sequence ID" value="MPL97433.1"/>
    <property type="molecule type" value="Genomic_DNA"/>
</dbReference>
<dbReference type="PRINTS" id="PR01041">
    <property type="entry name" value="TRNASYNTHMET"/>
</dbReference>
<evidence type="ECO:0000313" key="13">
    <source>
        <dbReference type="EMBL" id="MPL97433.1"/>
    </source>
</evidence>
<dbReference type="InterPro" id="IPR041872">
    <property type="entry name" value="Anticodon_Met"/>
</dbReference>
<keyword evidence="7" id="KW-0648">Protein biosynthesis</keyword>
<dbReference type="InterPro" id="IPR015413">
    <property type="entry name" value="Methionyl/Leucyl_tRNA_Synth"/>
</dbReference>
<evidence type="ECO:0000256" key="6">
    <source>
        <dbReference type="ARBA" id="ARBA00022840"/>
    </source>
</evidence>
<dbReference type="GO" id="GO:0006431">
    <property type="term" value="P:methionyl-tRNA aminoacylation"/>
    <property type="evidence" value="ECO:0007669"/>
    <property type="project" value="InterPro"/>
</dbReference>
<dbReference type="HAMAP" id="MF_00098">
    <property type="entry name" value="Met_tRNA_synth_type1"/>
    <property type="match status" value="1"/>
</dbReference>
<dbReference type="NCBIfam" id="TIGR00398">
    <property type="entry name" value="metG"/>
    <property type="match status" value="1"/>
</dbReference>
<dbReference type="SUPFAM" id="SSF57770">
    <property type="entry name" value="Methionyl-tRNA synthetase (MetRS), Zn-domain"/>
    <property type="match status" value="1"/>
</dbReference>
<name>A0A644W4R8_9ZZZZ</name>
<feature type="domain" description="Methionyl-tRNA synthetase anticodon-binding" evidence="12">
    <location>
        <begin position="444"/>
        <end position="509"/>
    </location>
</feature>
<dbReference type="SUPFAM" id="SSF47323">
    <property type="entry name" value="Anticodon-binding domain of a subclass of class I aminoacyl-tRNA synthetases"/>
    <property type="match status" value="1"/>
</dbReference>
<dbReference type="Gene3D" id="3.40.50.620">
    <property type="entry name" value="HUPs"/>
    <property type="match status" value="1"/>
</dbReference>
<organism evidence="13">
    <name type="scientific">bioreactor metagenome</name>
    <dbReference type="NCBI Taxonomy" id="1076179"/>
    <lineage>
        <taxon>unclassified sequences</taxon>
        <taxon>metagenomes</taxon>
        <taxon>ecological metagenomes</taxon>
    </lineage>
</organism>
<comment type="subcellular location">
    <subcellularLocation>
        <location evidence="1">Cytoplasm</location>
    </subcellularLocation>
</comment>
<gene>
    <name evidence="13" type="primary">metG_17</name>
    <name evidence="13" type="ORF">SDC9_43624</name>
</gene>
<feature type="domain" description="Methionyl/Leucyl tRNA synthetase" evidence="11">
    <location>
        <begin position="4"/>
        <end position="391"/>
    </location>
</feature>
<protein>
    <recommendedName>
        <fullName evidence="2">methionine--tRNA ligase</fullName>
        <ecNumber evidence="2">6.1.1.10</ecNumber>
    </recommendedName>
    <alternativeName>
        <fullName evidence="9">Methionyl-tRNA synthetase</fullName>
    </alternativeName>
</protein>
<dbReference type="GO" id="GO:0005829">
    <property type="term" value="C:cytosol"/>
    <property type="evidence" value="ECO:0007669"/>
    <property type="project" value="TreeGrafter"/>
</dbReference>
<evidence type="ECO:0000259" key="12">
    <source>
        <dbReference type="Pfam" id="PF19303"/>
    </source>
</evidence>
<reference evidence="13" key="1">
    <citation type="submission" date="2019-08" db="EMBL/GenBank/DDBJ databases">
        <authorList>
            <person name="Kucharzyk K."/>
            <person name="Murdoch R.W."/>
            <person name="Higgins S."/>
            <person name="Loffler F."/>
        </authorList>
    </citation>
    <scope>NUCLEOTIDE SEQUENCE</scope>
</reference>
<dbReference type="Pfam" id="PF09334">
    <property type="entry name" value="tRNA-synt_1g"/>
    <property type="match status" value="1"/>
</dbReference>
<evidence type="ECO:0000256" key="4">
    <source>
        <dbReference type="ARBA" id="ARBA00022598"/>
    </source>
</evidence>
<dbReference type="EC" id="6.1.1.10" evidence="2"/>
<sequence length="552" mass="63847">MNIFIGGAWPYANGSIHIGHIAALLPGDVLARYYRMKGCNVLYVSGSDCHGTPISIRAKKEGVSPKDIADKYHAEFKKCFERLNFSYDYYGRTDDEFHKKDVQEAIVLLYNKGLIYEKEVEQIYCQHCKQFLPDRYVEGVCPKCNSIARGDQCDNCGTLLEPLELSERKCKLCNNTPIVKNTKQLYFALSKFQNTIKENLDKTQSNWRVNAVNNTKRYLNEGLCDRAISRDLSLGVDIPIQQFRDKKVYVWIDAVLGYLTMSKKWALENKKSYKEFWEENATSYYVHGKDNIPFHSIILPALIKGIGYNKLPDRIISSEYLTLEGKKISTSSNWAVWVPDIIERYNSDTLRYFFLINAPEKRDTDFSWREFVNSNNGELLGAYGNLVNRTLVFAKKYFNNKIPNGEVDINIKEKIDILYNIIGNLIEQGNFKIALEKVFEFIRSINKYFDENAPWITVKDDLEVCGNTIYNCIYSIANLANLLSPFLPESSGKIKVWLAINEDRWEIIVPKYGVSIEEVTILFERLNKKIIEEEKNRLVELTQRTYVSRVSL</sequence>
<dbReference type="InterPro" id="IPR014758">
    <property type="entry name" value="Met-tRNA_synth"/>
</dbReference>
<dbReference type="InterPro" id="IPR001412">
    <property type="entry name" value="aa-tRNA-synth_I_CS"/>
</dbReference>
<keyword evidence="6" id="KW-0067">ATP-binding</keyword>
<keyword evidence="8" id="KW-0030">Aminoacyl-tRNA synthetase</keyword>
<dbReference type="InterPro" id="IPR009080">
    <property type="entry name" value="tRNAsynth_Ia_anticodon-bd"/>
</dbReference>
<dbReference type="InterPro" id="IPR033911">
    <property type="entry name" value="MetRS_core"/>
</dbReference>
<comment type="catalytic activity">
    <reaction evidence="10">
        <text>tRNA(Met) + L-methionine + ATP = L-methionyl-tRNA(Met) + AMP + diphosphate</text>
        <dbReference type="Rhea" id="RHEA:13481"/>
        <dbReference type="Rhea" id="RHEA-COMP:9667"/>
        <dbReference type="Rhea" id="RHEA-COMP:9698"/>
        <dbReference type="ChEBI" id="CHEBI:30616"/>
        <dbReference type="ChEBI" id="CHEBI:33019"/>
        <dbReference type="ChEBI" id="CHEBI:57844"/>
        <dbReference type="ChEBI" id="CHEBI:78442"/>
        <dbReference type="ChEBI" id="CHEBI:78530"/>
        <dbReference type="ChEBI" id="CHEBI:456215"/>
        <dbReference type="EC" id="6.1.1.10"/>
    </reaction>
</comment>
<proteinExistence type="inferred from homology"/>
<dbReference type="PROSITE" id="PS00178">
    <property type="entry name" value="AA_TRNA_LIGASE_I"/>
    <property type="match status" value="1"/>
</dbReference>
<dbReference type="Pfam" id="PF19303">
    <property type="entry name" value="Anticodon_3"/>
    <property type="match status" value="1"/>
</dbReference>
<evidence type="ECO:0000256" key="7">
    <source>
        <dbReference type="ARBA" id="ARBA00022917"/>
    </source>
</evidence>
<evidence type="ECO:0000259" key="11">
    <source>
        <dbReference type="Pfam" id="PF09334"/>
    </source>
</evidence>
<dbReference type="InterPro" id="IPR014729">
    <property type="entry name" value="Rossmann-like_a/b/a_fold"/>
</dbReference>
<evidence type="ECO:0000256" key="2">
    <source>
        <dbReference type="ARBA" id="ARBA00012838"/>
    </source>
</evidence>
<keyword evidence="4 13" id="KW-0436">Ligase</keyword>
<dbReference type="GO" id="GO:0004825">
    <property type="term" value="F:methionine-tRNA ligase activity"/>
    <property type="evidence" value="ECO:0007669"/>
    <property type="project" value="UniProtKB-EC"/>
</dbReference>
<evidence type="ECO:0000256" key="1">
    <source>
        <dbReference type="ARBA" id="ARBA00004496"/>
    </source>
</evidence>
<evidence type="ECO:0000256" key="5">
    <source>
        <dbReference type="ARBA" id="ARBA00022741"/>
    </source>
</evidence>
<keyword evidence="5" id="KW-0547">Nucleotide-binding</keyword>
<dbReference type="PANTHER" id="PTHR45765">
    <property type="entry name" value="METHIONINE--TRNA LIGASE"/>
    <property type="match status" value="1"/>
</dbReference>
<dbReference type="PANTHER" id="PTHR45765:SF1">
    <property type="entry name" value="METHIONINE--TRNA LIGASE, CYTOPLASMIC"/>
    <property type="match status" value="1"/>
</dbReference>
<dbReference type="GO" id="GO:0005524">
    <property type="term" value="F:ATP binding"/>
    <property type="evidence" value="ECO:0007669"/>
    <property type="project" value="UniProtKB-KW"/>
</dbReference>
<dbReference type="Gene3D" id="1.10.730.10">
    <property type="entry name" value="Isoleucyl-tRNA Synthetase, Domain 1"/>
    <property type="match status" value="1"/>
</dbReference>